<feature type="domain" description="Transketolase-like pyrimidine-binding" evidence="11">
    <location>
        <begin position="315"/>
        <end position="479"/>
    </location>
</feature>
<dbReference type="STRING" id="1121919.SAMN02745975_03137"/>
<evidence type="ECO:0000256" key="5">
    <source>
        <dbReference type="ARBA" id="ARBA00022723"/>
    </source>
</evidence>
<dbReference type="CDD" id="cd02007">
    <property type="entry name" value="TPP_DXS"/>
    <property type="match status" value="1"/>
</dbReference>
<dbReference type="FunFam" id="3.40.50.970:FF:000005">
    <property type="entry name" value="1-deoxy-D-xylulose-5-phosphate synthase"/>
    <property type="match status" value="1"/>
</dbReference>
<dbReference type="UniPathway" id="UPA00064">
    <property type="reaction ID" value="UER00091"/>
</dbReference>
<feature type="binding site" evidence="10">
    <location>
        <position position="146"/>
    </location>
    <ligand>
        <name>Mg(2+)</name>
        <dbReference type="ChEBI" id="CHEBI:18420"/>
    </ligand>
</feature>
<dbReference type="Pfam" id="PF02780">
    <property type="entry name" value="Transketolase_C"/>
    <property type="match status" value="1"/>
</dbReference>
<evidence type="ECO:0000256" key="6">
    <source>
        <dbReference type="ARBA" id="ARBA00022842"/>
    </source>
</evidence>
<evidence type="ECO:0000313" key="12">
    <source>
        <dbReference type="EMBL" id="SHJ88661.1"/>
    </source>
</evidence>
<dbReference type="GO" id="GO:0005829">
    <property type="term" value="C:cytosol"/>
    <property type="evidence" value="ECO:0007669"/>
    <property type="project" value="TreeGrafter"/>
</dbReference>
<dbReference type="Gene3D" id="3.40.50.970">
    <property type="match status" value="2"/>
</dbReference>
<organism evidence="12 13">
    <name type="scientific">Geosporobacter subterraneus DSM 17957</name>
    <dbReference type="NCBI Taxonomy" id="1121919"/>
    <lineage>
        <taxon>Bacteria</taxon>
        <taxon>Bacillati</taxon>
        <taxon>Bacillota</taxon>
        <taxon>Clostridia</taxon>
        <taxon>Peptostreptococcales</taxon>
        <taxon>Thermotaleaceae</taxon>
        <taxon>Geosporobacter</taxon>
    </lineage>
</organism>
<keyword evidence="4 10" id="KW-0808">Transferase</keyword>
<dbReference type="InterPro" id="IPR033248">
    <property type="entry name" value="Transketolase_C"/>
</dbReference>
<evidence type="ECO:0000256" key="8">
    <source>
        <dbReference type="ARBA" id="ARBA00023052"/>
    </source>
</evidence>
<dbReference type="GO" id="GO:0008661">
    <property type="term" value="F:1-deoxy-D-xylulose-5-phosphate synthase activity"/>
    <property type="evidence" value="ECO:0007669"/>
    <property type="project" value="UniProtKB-UniRule"/>
</dbReference>
<evidence type="ECO:0000256" key="2">
    <source>
        <dbReference type="ARBA" id="ARBA00011081"/>
    </source>
</evidence>
<dbReference type="PROSITE" id="PS00802">
    <property type="entry name" value="TRANSKETOLASE_2"/>
    <property type="match status" value="1"/>
</dbReference>
<comment type="catalytic activity">
    <reaction evidence="10">
        <text>D-glyceraldehyde 3-phosphate + pyruvate + H(+) = 1-deoxy-D-xylulose 5-phosphate + CO2</text>
        <dbReference type="Rhea" id="RHEA:12605"/>
        <dbReference type="ChEBI" id="CHEBI:15361"/>
        <dbReference type="ChEBI" id="CHEBI:15378"/>
        <dbReference type="ChEBI" id="CHEBI:16526"/>
        <dbReference type="ChEBI" id="CHEBI:57792"/>
        <dbReference type="ChEBI" id="CHEBI:59776"/>
        <dbReference type="EC" id="2.2.1.7"/>
    </reaction>
</comment>
<dbReference type="Proteomes" id="UP000184536">
    <property type="component" value="Unassembled WGS sequence"/>
</dbReference>
<dbReference type="GO" id="GO:0030976">
    <property type="term" value="F:thiamine pyrophosphate binding"/>
    <property type="evidence" value="ECO:0007669"/>
    <property type="project" value="UniProtKB-UniRule"/>
</dbReference>
<dbReference type="SMART" id="SM00861">
    <property type="entry name" value="Transket_pyr"/>
    <property type="match status" value="1"/>
</dbReference>
<dbReference type="InterPro" id="IPR020826">
    <property type="entry name" value="Transketolase_BS"/>
</dbReference>
<dbReference type="Pfam" id="PF02779">
    <property type="entry name" value="Transket_pyr"/>
    <property type="match status" value="1"/>
</dbReference>
<dbReference type="RefSeq" id="WP_084296094.1">
    <property type="nucleotide sequence ID" value="NZ_FQZV01000050.1"/>
</dbReference>
<evidence type="ECO:0000256" key="7">
    <source>
        <dbReference type="ARBA" id="ARBA00022977"/>
    </source>
</evidence>
<keyword evidence="13" id="KW-1185">Reference proteome</keyword>
<dbReference type="GO" id="GO:0019288">
    <property type="term" value="P:isopentenyl diphosphate biosynthetic process, methylerythritol 4-phosphate pathway"/>
    <property type="evidence" value="ECO:0007669"/>
    <property type="project" value="TreeGrafter"/>
</dbReference>
<dbReference type="InterPro" id="IPR029061">
    <property type="entry name" value="THDP-binding"/>
</dbReference>
<dbReference type="PANTHER" id="PTHR43322:SF5">
    <property type="entry name" value="1-DEOXY-D-XYLULOSE-5-PHOSPHATE SYNTHASE, CHLOROPLASTIC"/>
    <property type="match status" value="1"/>
</dbReference>
<sequence>MDNLLGRINVPSDIKKLNRMQLKQLAEEIRKLLIGSVSKTGGHLASNLGAVELTIALHFIFDSPKDKIIWDVGHQSYTHKILTGRKERFGTLRTLNGISGFPKASESEHDIFNTGHSSTSISAALGLAKARDIKNENYSVISVIGDGALTGGMAFEALNDAGRSLNNLIVVLNDNNFSIRQNVGGLSKHLAQIRTEPAYFKSKELLEQAFNRIPGIGEPLAEGLNRIKGAIKYMIMHRTLFEELGFKYFGPIDGHDLNELIDIFSKARFIKGPVLIHVRTQKGKGYGPAEEKPHAFHNVSSFEIRSGETLNDKKDSYSAIFGKEMVKLAGEECKLVAITAAMPDGTGLNEFSQKYPKRFFDVGIAEQYAVTFAAGMAKSGLKPVFAVYSSFLQRAYDQILHDVAAQNLHVTFAIDRAGVVGEDGETHQGIYDLSYLSHIPNMSILSPCDYRELKQMLRYAVMEHNGPIAIRYPRGKGKVVLSDIKDPVTWHKGIRICKGTDVTIVTAGNMVETSLQVAATLKNEGISVDLINVRFLKPLDEELIIGSATRIKKVVTIEDHSIIGGLGSNVLQLLNRYELNIEIKMFGFPDHFIGQGTRSELFRIYKLDADSLIHGILRLLRKNKLILKDSVHGVYLGNRSKLK</sequence>
<comment type="function">
    <text evidence="10">Catalyzes the acyloin condensation reaction between C atoms 2 and 3 of pyruvate and glyceraldehyde 3-phosphate to yield 1-deoxy-D-xylulose-5-phosphate (DXP).</text>
</comment>
<dbReference type="OrthoDB" id="9803371at2"/>
<dbReference type="SUPFAM" id="SSF52922">
    <property type="entry name" value="TK C-terminal domain-like"/>
    <property type="match status" value="1"/>
</dbReference>
<dbReference type="EC" id="2.2.1.7" evidence="10"/>
<dbReference type="Pfam" id="PF13292">
    <property type="entry name" value="DXP_synthase_N"/>
    <property type="match status" value="1"/>
</dbReference>
<dbReference type="GO" id="GO:0016114">
    <property type="term" value="P:terpenoid biosynthetic process"/>
    <property type="evidence" value="ECO:0007669"/>
    <property type="project" value="UniProtKB-UniRule"/>
</dbReference>
<dbReference type="NCBIfam" id="TIGR00204">
    <property type="entry name" value="dxs"/>
    <property type="match status" value="1"/>
</dbReference>
<gene>
    <name evidence="10" type="primary">dxs</name>
    <name evidence="12" type="ORF">SAMN02745975_03137</name>
</gene>
<feature type="binding site" evidence="10">
    <location>
        <position position="286"/>
    </location>
    <ligand>
        <name>thiamine diphosphate</name>
        <dbReference type="ChEBI" id="CHEBI:58937"/>
    </ligand>
</feature>
<comment type="similarity">
    <text evidence="2 10">Belongs to the transketolase family. DXPS subfamily.</text>
</comment>
<dbReference type="PANTHER" id="PTHR43322">
    <property type="entry name" value="1-D-DEOXYXYLULOSE 5-PHOSPHATE SYNTHASE-RELATED"/>
    <property type="match status" value="1"/>
</dbReference>
<feature type="binding site" evidence="10">
    <location>
        <position position="74"/>
    </location>
    <ligand>
        <name>thiamine diphosphate</name>
        <dbReference type="ChEBI" id="CHEBI:58937"/>
    </ligand>
</feature>
<dbReference type="EMBL" id="FQZV01000050">
    <property type="protein sequence ID" value="SHJ88661.1"/>
    <property type="molecule type" value="Genomic_DNA"/>
</dbReference>
<keyword evidence="5 10" id="KW-0479">Metal-binding</keyword>
<reference evidence="13" key="1">
    <citation type="submission" date="2016-11" db="EMBL/GenBank/DDBJ databases">
        <authorList>
            <person name="Varghese N."/>
            <person name="Submissions S."/>
        </authorList>
    </citation>
    <scope>NUCLEOTIDE SEQUENCE [LARGE SCALE GENOMIC DNA]</scope>
    <source>
        <strain evidence="13">DSM 17957</strain>
    </source>
</reference>
<dbReference type="GO" id="GO:0009228">
    <property type="term" value="P:thiamine biosynthetic process"/>
    <property type="evidence" value="ECO:0007669"/>
    <property type="project" value="UniProtKB-UniRule"/>
</dbReference>
<keyword evidence="9 10" id="KW-0414">Isoprene biosynthesis</keyword>
<dbReference type="HAMAP" id="MF_00315">
    <property type="entry name" value="DXP_synth"/>
    <property type="match status" value="1"/>
</dbReference>
<dbReference type="CDD" id="cd07033">
    <property type="entry name" value="TPP_PYR_DXS_TK_like"/>
    <property type="match status" value="1"/>
</dbReference>
<dbReference type="GO" id="GO:0000287">
    <property type="term" value="F:magnesium ion binding"/>
    <property type="evidence" value="ECO:0007669"/>
    <property type="project" value="UniProtKB-UniRule"/>
</dbReference>
<evidence type="ECO:0000259" key="11">
    <source>
        <dbReference type="SMART" id="SM00861"/>
    </source>
</evidence>
<keyword evidence="6 10" id="KW-0460">Magnesium</keyword>
<dbReference type="AlphaFoldDB" id="A0A1M6MYV6"/>
<dbReference type="InterPro" id="IPR009014">
    <property type="entry name" value="Transketo_C/PFOR_II"/>
</dbReference>
<protein>
    <recommendedName>
        <fullName evidence="10">1-deoxy-D-xylulose-5-phosphate synthase</fullName>
        <ecNumber evidence="10">2.2.1.7</ecNumber>
    </recommendedName>
    <alternativeName>
        <fullName evidence="10">1-deoxyxylulose-5-phosphate synthase</fullName>
        <shortName evidence="10">DXP synthase</shortName>
        <shortName evidence="10">DXPS</shortName>
    </alternativeName>
</protein>
<dbReference type="NCBIfam" id="NF003933">
    <property type="entry name" value="PRK05444.2-2"/>
    <property type="match status" value="1"/>
</dbReference>
<dbReference type="InterPro" id="IPR005477">
    <property type="entry name" value="Dxylulose-5-P_synthase"/>
</dbReference>
<dbReference type="Gene3D" id="3.40.50.920">
    <property type="match status" value="1"/>
</dbReference>
<comment type="subunit">
    <text evidence="3 10">Homodimer.</text>
</comment>
<comment type="cofactor">
    <cofactor evidence="10">
        <name>Mg(2+)</name>
        <dbReference type="ChEBI" id="CHEBI:18420"/>
    </cofactor>
    <text evidence="10">Binds 1 Mg(2+) ion per subunit.</text>
</comment>
<accession>A0A1M6MYV6</accession>
<keyword evidence="8 10" id="KW-0786">Thiamine pyrophosphate</keyword>
<evidence type="ECO:0000256" key="1">
    <source>
        <dbReference type="ARBA" id="ARBA00004980"/>
    </source>
</evidence>
<evidence type="ECO:0000256" key="3">
    <source>
        <dbReference type="ARBA" id="ARBA00011738"/>
    </source>
</evidence>
<evidence type="ECO:0000256" key="10">
    <source>
        <dbReference type="HAMAP-Rule" id="MF_00315"/>
    </source>
</evidence>
<evidence type="ECO:0000256" key="4">
    <source>
        <dbReference type="ARBA" id="ARBA00022679"/>
    </source>
</evidence>
<dbReference type="SUPFAM" id="SSF52518">
    <property type="entry name" value="Thiamin diphosphate-binding fold (THDP-binding)"/>
    <property type="match status" value="2"/>
</dbReference>
<name>A0A1M6MYV6_9FIRM</name>
<feature type="binding site" evidence="10">
    <location>
        <position position="175"/>
    </location>
    <ligand>
        <name>thiamine diphosphate</name>
        <dbReference type="ChEBI" id="CHEBI:58937"/>
    </ligand>
</feature>
<evidence type="ECO:0000313" key="13">
    <source>
        <dbReference type="Proteomes" id="UP000184536"/>
    </source>
</evidence>
<feature type="binding site" evidence="10">
    <location>
        <position position="366"/>
    </location>
    <ligand>
        <name>thiamine diphosphate</name>
        <dbReference type="ChEBI" id="CHEBI:58937"/>
    </ligand>
</feature>
<feature type="binding site" evidence="10">
    <location>
        <begin position="115"/>
        <end position="117"/>
    </location>
    <ligand>
        <name>thiamine diphosphate</name>
        <dbReference type="ChEBI" id="CHEBI:58937"/>
    </ligand>
</feature>
<keyword evidence="7 10" id="KW-0784">Thiamine biosynthesis</keyword>
<comment type="pathway">
    <text evidence="1 10">Metabolic intermediate biosynthesis; 1-deoxy-D-xylulose 5-phosphate biosynthesis; 1-deoxy-D-xylulose 5-phosphate from D-glyceraldehyde 3-phosphate and pyruvate: step 1/1.</text>
</comment>
<proteinExistence type="inferred from homology"/>
<evidence type="ECO:0000256" key="9">
    <source>
        <dbReference type="ARBA" id="ARBA00023229"/>
    </source>
</evidence>
<feature type="binding site" evidence="10">
    <location>
        <position position="175"/>
    </location>
    <ligand>
        <name>Mg(2+)</name>
        <dbReference type="ChEBI" id="CHEBI:18420"/>
    </ligand>
</feature>
<comment type="cofactor">
    <cofactor evidence="10">
        <name>thiamine diphosphate</name>
        <dbReference type="ChEBI" id="CHEBI:58937"/>
    </cofactor>
    <text evidence="10">Binds 1 thiamine pyrophosphate per subunit.</text>
</comment>
<dbReference type="InterPro" id="IPR005475">
    <property type="entry name" value="Transketolase-like_Pyr-bd"/>
</dbReference>
<feature type="binding site" evidence="10">
    <location>
        <begin position="147"/>
        <end position="148"/>
    </location>
    <ligand>
        <name>thiamine diphosphate</name>
        <dbReference type="ChEBI" id="CHEBI:58937"/>
    </ligand>
</feature>